<sequence>MGDCTSQSDLTCEQALESLHEFLDDSLTEEMSQRVERHIASCDYCSTSADVERHFRVLLRKKCVQKAPASLRQRILVQMTSLRIEYQG</sequence>
<name>A0A1D9MJG0_9ACTO</name>
<dbReference type="InterPro" id="IPR027383">
    <property type="entry name" value="Znf_put"/>
</dbReference>
<accession>A0A1D9MJG0</accession>
<evidence type="ECO:0000313" key="3">
    <source>
        <dbReference type="Proteomes" id="UP000176288"/>
    </source>
</evidence>
<proteinExistence type="predicted"/>
<dbReference type="STRING" id="1912795.BK816_03545"/>
<dbReference type="AlphaFoldDB" id="A0A1D9MJG0"/>
<gene>
    <name evidence="2" type="ORF">BK816_03545</name>
</gene>
<organism evidence="2 3">
    <name type="scientific">Boudabousia tangfeifanii</name>
    <dbReference type="NCBI Taxonomy" id="1912795"/>
    <lineage>
        <taxon>Bacteria</taxon>
        <taxon>Bacillati</taxon>
        <taxon>Actinomycetota</taxon>
        <taxon>Actinomycetes</taxon>
        <taxon>Actinomycetales</taxon>
        <taxon>Actinomycetaceae</taxon>
        <taxon>Boudabousia</taxon>
    </lineage>
</organism>
<dbReference type="NCBIfam" id="TIGR03988">
    <property type="entry name" value="antisig_RsrA"/>
    <property type="match status" value="1"/>
</dbReference>
<evidence type="ECO:0000259" key="1">
    <source>
        <dbReference type="Pfam" id="PF13490"/>
    </source>
</evidence>
<dbReference type="Proteomes" id="UP000176288">
    <property type="component" value="Chromosome"/>
</dbReference>
<dbReference type="KEGG" id="avu:BK816_03545"/>
<dbReference type="InterPro" id="IPR024020">
    <property type="entry name" value="Anit_sigma_mycothiol_RsrA"/>
</dbReference>
<reference evidence="2 3" key="1">
    <citation type="submission" date="2016-10" db="EMBL/GenBank/DDBJ databases">
        <title>Actinomyces aegypiusis sp. nov., isolated from the Aegypius monachus in Qinghai Tibet Plateau China.</title>
        <authorList>
            <person name="Wang Y."/>
        </authorList>
    </citation>
    <scope>NUCLEOTIDE SEQUENCE [LARGE SCALE GENOMIC DNA]</scope>
    <source>
        <strain evidence="2 3">VUL4_3</strain>
    </source>
</reference>
<feature type="domain" description="Putative zinc-finger" evidence="1">
    <location>
        <begin position="12"/>
        <end position="45"/>
    </location>
</feature>
<dbReference type="RefSeq" id="WP_071163947.1">
    <property type="nucleotide sequence ID" value="NZ_CP017812.1"/>
</dbReference>
<dbReference type="EMBL" id="CP017812">
    <property type="protein sequence ID" value="AOZ72481.1"/>
    <property type="molecule type" value="Genomic_DNA"/>
</dbReference>
<evidence type="ECO:0000313" key="2">
    <source>
        <dbReference type="EMBL" id="AOZ72481.1"/>
    </source>
</evidence>
<protein>
    <submittedName>
        <fullName evidence="2">Mycothiol system anti-sigma-R factor</fullName>
    </submittedName>
</protein>
<keyword evidence="3" id="KW-1185">Reference proteome</keyword>
<dbReference type="Pfam" id="PF13490">
    <property type="entry name" value="zf-HC2"/>
    <property type="match status" value="1"/>
</dbReference>